<dbReference type="PROSITE" id="PS51257">
    <property type="entry name" value="PROKAR_LIPOPROTEIN"/>
    <property type="match status" value="1"/>
</dbReference>
<feature type="chain" id="PRO_5020390301" evidence="2">
    <location>
        <begin position="24"/>
        <end position="362"/>
    </location>
</feature>
<dbReference type="SUPFAM" id="SSF53850">
    <property type="entry name" value="Periplasmic binding protein-like II"/>
    <property type="match status" value="1"/>
</dbReference>
<dbReference type="Proteomes" id="UP000291088">
    <property type="component" value="Unassembled WGS sequence"/>
</dbReference>
<proteinExistence type="predicted"/>
<evidence type="ECO:0000313" key="3">
    <source>
        <dbReference type="EMBL" id="RYB92835.1"/>
    </source>
</evidence>
<dbReference type="OrthoDB" id="8673316at2"/>
<dbReference type="AlphaFoldDB" id="A0A4Q2RXV6"/>
<organism evidence="3 4">
    <name type="scientific">Ciceribacter ferrooxidans</name>
    <dbReference type="NCBI Taxonomy" id="2509717"/>
    <lineage>
        <taxon>Bacteria</taxon>
        <taxon>Pseudomonadati</taxon>
        <taxon>Pseudomonadota</taxon>
        <taxon>Alphaproteobacteria</taxon>
        <taxon>Hyphomicrobiales</taxon>
        <taxon>Rhizobiaceae</taxon>
        <taxon>Ciceribacter</taxon>
    </lineage>
</organism>
<keyword evidence="1 2" id="KW-0732">Signal</keyword>
<name>A0A4Q2RXV6_9HYPH</name>
<dbReference type="EMBL" id="SDVB01000425">
    <property type="protein sequence ID" value="RYB92835.1"/>
    <property type="molecule type" value="Genomic_DNA"/>
</dbReference>
<evidence type="ECO:0000256" key="1">
    <source>
        <dbReference type="ARBA" id="ARBA00022729"/>
    </source>
</evidence>
<evidence type="ECO:0000313" key="4">
    <source>
        <dbReference type="Proteomes" id="UP000291088"/>
    </source>
</evidence>
<dbReference type="PANTHER" id="PTHR30006:SF25">
    <property type="entry name" value="PHOSPHOGLYCERATE TRANSPORT REGULATORY PROTEIN PGTC"/>
    <property type="match status" value="1"/>
</dbReference>
<gene>
    <name evidence="3" type="ORF">EUU22_24845</name>
</gene>
<feature type="signal peptide" evidence="2">
    <location>
        <begin position="1"/>
        <end position="23"/>
    </location>
</feature>
<reference evidence="3 4" key="1">
    <citation type="submission" date="2019-01" db="EMBL/GenBank/DDBJ databases">
        <authorList>
            <person name="Deng T."/>
        </authorList>
    </citation>
    <scope>NUCLEOTIDE SEQUENCE [LARGE SCALE GENOMIC DNA]</scope>
    <source>
        <strain evidence="3 4">F8825</strain>
    </source>
</reference>
<evidence type="ECO:0000256" key="2">
    <source>
        <dbReference type="SAM" id="SignalP"/>
    </source>
</evidence>
<comment type="caution">
    <text evidence="3">The sequence shown here is derived from an EMBL/GenBank/DDBJ whole genome shotgun (WGS) entry which is preliminary data.</text>
</comment>
<protein>
    <submittedName>
        <fullName evidence="3">ABC transporter substrate-binding protein</fullName>
    </submittedName>
</protein>
<accession>A0A4Q2RXV6</accession>
<dbReference type="Pfam" id="PF13531">
    <property type="entry name" value="SBP_bac_11"/>
    <property type="match status" value="1"/>
</dbReference>
<dbReference type="RefSeq" id="WP_129334643.1">
    <property type="nucleotide sequence ID" value="NZ_SDVB01000425.1"/>
</dbReference>
<sequence length="362" mass="40171">MNRFAAAFMAAILACLPNAAAFAIEGERAVFPAPNGEWAKLVIHGATDLNAIRPLILDFQETMPEVTVEFTDYVTNDLFREAEEACRDGRVHGDLWLSSSVDQLVKLANDGCARPHRSFVTAQAPDWANWREEVYGFTFEPAVIVYDSSRVPTEDVPHTHEELSDLLRRKPDLYRGRIGTYDVQASGIGYLLAVNDARQAPTVYGRLLESFSRAEAVTRCCNNEVLGEIASGRIRIAYNILGSYAYAAYLQNPNLRIVVPRDYALVLSRGVMIPQKSARPDLAARFLDYLLSGRGQRVARDKAFFFSEKGPLPDGVEGPPALMESGIGRPIRIGPALLAAQDKAQRERFIAGWTNLFTRPVH</sequence>
<keyword evidence="4" id="KW-1185">Reference proteome</keyword>
<dbReference type="Gene3D" id="3.40.190.10">
    <property type="entry name" value="Periplasmic binding protein-like II"/>
    <property type="match status" value="2"/>
</dbReference>
<dbReference type="PANTHER" id="PTHR30006">
    <property type="entry name" value="THIAMINE-BINDING PERIPLASMIC PROTEIN-RELATED"/>
    <property type="match status" value="1"/>
</dbReference>
<dbReference type="GO" id="GO:0030288">
    <property type="term" value="C:outer membrane-bounded periplasmic space"/>
    <property type="evidence" value="ECO:0007669"/>
    <property type="project" value="TreeGrafter"/>
</dbReference>